<dbReference type="GO" id="GO:0005886">
    <property type="term" value="C:plasma membrane"/>
    <property type="evidence" value="ECO:0007669"/>
    <property type="project" value="UniProtKB-SubCell"/>
</dbReference>
<evidence type="ECO:0000256" key="7">
    <source>
        <dbReference type="ARBA" id="ARBA00023136"/>
    </source>
</evidence>
<reference evidence="10 11" key="1">
    <citation type="submission" date="2019-02" db="EMBL/GenBank/DDBJ databases">
        <title>Sequencing the genomes of 1000 actinobacteria strains.</title>
        <authorList>
            <person name="Klenk H.-P."/>
        </authorList>
    </citation>
    <scope>NUCLEOTIDE SEQUENCE [LARGE SCALE GENOMIC DNA]</scope>
    <source>
        <strain evidence="10 11">DSM 45162</strain>
    </source>
</reference>
<feature type="transmembrane region" description="Helical" evidence="8">
    <location>
        <begin position="229"/>
        <end position="250"/>
    </location>
</feature>
<feature type="transmembrane region" description="Helical" evidence="8">
    <location>
        <begin position="270"/>
        <end position="294"/>
    </location>
</feature>
<evidence type="ECO:0000313" key="10">
    <source>
        <dbReference type="EMBL" id="RZU50578.1"/>
    </source>
</evidence>
<evidence type="ECO:0000256" key="4">
    <source>
        <dbReference type="ARBA" id="ARBA00022679"/>
    </source>
</evidence>
<evidence type="ECO:0000256" key="5">
    <source>
        <dbReference type="ARBA" id="ARBA00022692"/>
    </source>
</evidence>
<comment type="subcellular location">
    <subcellularLocation>
        <location evidence="1">Cell membrane</location>
        <topology evidence="1">Multi-pass membrane protein</topology>
    </subcellularLocation>
</comment>
<name>A0A4Q7ZIB2_9ACTN</name>
<dbReference type="AlphaFoldDB" id="A0A4Q7ZIB2"/>
<organism evidence="10 11">
    <name type="scientific">Krasilnikovia cinnamomea</name>
    <dbReference type="NCBI Taxonomy" id="349313"/>
    <lineage>
        <taxon>Bacteria</taxon>
        <taxon>Bacillati</taxon>
        <taxon>Actinomycetota</taxon>
        <taxon>Actinomycetes</taxon>
        <taxon>Micromonosporales</taxon>
        <taxon>Micromonosporaceae</taxon>
        <taxon>Krasilnikovia</taxon>
    </lineage>
</organism>
<gene>
    <name evidence="10" type="ORF">EV385_2353</name>
</gene>
<feature type="transmembrane region" description="Helical" evidence="8">
    <location>
        <begin position="189"/>
        <end position="217"/>
    </location>
</feature>
<proteinExistence type="predicted"/>
<evidence type="ECO:0000313" key="11">
    <source>
        <dbReference type="Proteomes" id="UP000292564"/>
    </source>
</evidence>
<dbReference type="PANTHER" id="PTHR33908:SF3">
    <property type="entry name" value="UNDECAPRENYL PHOSPHATE-ALPHA-4-AMINO-4-DEOXY-L-ARABINOSE ARABINOSYL TRANSFERASE"/>
    <property type="match status" value="1"/>
</dbReference>
<dbReference type="EMBL" id="SHKY01000001">
    <property type="protein sequence ID" value="RZU50578.1"/>
    <property type="molecule type" value="Genomic_DNA"/>
</dbReference>
<sequence>MAIGVTTGAGPTPDGELVDAAPVPVPKPSTVRSAAAVAAAPFAFTLAVMLFGIGDRQLWRDEHATWWAASLSWGDLRHLVGTVDVVLFPYYVLMHVWIGVFGASPTALRLPSALFMAVAAGLLALLGRRLFDAPSGVVAGLLLAVIPAISRYGQEARPYAMTLAATVAAALLLMRALEKPSPWRWVGYGLAVLWVACSHIVALMALAAHLVVVAAVLARAGARRRPILFGWPLAVGAALLIAAPLVLVGSRQGGQISWVPDPVWARVESFPASMFMSGAVAGSIVVLGVAALALMHATPAPDRRPGLLLAVWAVLPPVVAYYTFDEFSLFYPRYLLFTVPAWVLAAGWALRRLAGSTRALVPVALAAVVALAAAGLPDQRFVRSDAVENEFAFAAAARYLGDHESPGDGVVYTGYRKTHRAFRYELEQAGRPVPPEVLTEPPSGQPWSWQRRDRADPVAALAGYQRVWLVSTNPDDDILSSVPPAVRAALAQRYTVADTQTFHRMRVSLLVAG</sequence>
<dbReference type="GO" id="GO:0016763">
    <property type="term" value="F:pentosyltransferase activity"/>
    <property type="evidence" value="ECO:0007669"/>
    <property type="project" value="TreeGrafter"/>
</dbReference>
<feature type="transmembrane region" description="Helical" evidence="8">
    <location>
        <begin position="79"/>
        <end position="100"/>
    </location>
</feature>
<keyword evidence="6 8" id="KW-1133">Transmembrane helix</keyword>
<dbReference type="PANTHER" id="PTHR33908">
    <property type="entry name" value="MANNOSYLTRANSFERASE YKCB-RELATED"/>
    <property type="match status" value="1"/>
</dbReference>
<feature type="transmembrane region" description="Helical" evidence="8">
    <location>
        <begin position="359"/>
        <end position="376"/>
    </location>
</feature>
<feature type="transmembrane region" description="Helical" evidence="8">
    <location>
        <begin position="133"/>
        <end position="152"/>
    </location>
</feature>
<dbReference type="RefSeq" id="WP_130509482.1">
    <property type="nucleotide sequence ID" value="NZ_SHKY01000001.1"/>
</dbReference>
<dbReference type="GO" id="GO:0010041">
    <property type="term" value="P:response to iron(III) ion"/>
    <property type="evidence" value="ECO:0007669"/>
    <property type="project" value="TreeGrafter"/>
</dbReference>
<accession>A0A4Q7ZIB2</accession>
<evidence type="ECO:0000256" key="3">
    <source>
        <dbReference type="ARBA" id="ARBA00022676"/>
    </source>
</evidence>
<feature type="domain" description="Glycosyltransferase RgtA/B/C/D-like" evidence="9">
    <location>
        <begin position="95"/>
        <end position="244"/>
    </location>
</feature>
<keyword evidence="11" id="KW-1185">Reference proteome</keyword>
<evidence type="ECO:0000256" key="2">
    <source>
        <dbReference type="ARBA" id="ARBA00022475"/>
    </source>
</evidence>
<feature type="transmembrane region" description="Helical" evidence="8">
    <location>
        <begin position="330"/>
        <end position="350"/>
    </location>
</feature>
<evidence type="ECO:0000256" key="8">
    <source>
        <dbReference type="SAM" id="Phobius"/>
    </source>
</evidence>
<evidence type="ECO:0000259" key="9">
    <source>
        <dbReference type="Pfam" id="PF13231"/>
    </source>
</evidence>
<dbReference type="InterPro" id="IPR050297">
    <property type="entry name" value="LipidA_mod_glycosyltrf_83"/>
</dbReference>
<evidence type="ECO:0000256" key="1">
    <source>
        <dbReference type="ARBA" id="ARBA00004651"/>
    </source>
</evidence>
<feature type="transmembrane region" description="Helical" evidence="8">
    <location>
        <begin position="306"/>
        <end position="324"/>
    </location>
</feature>
<feature type="transmembrane region" description="Helical" evidence="8">
    <location>
        <begin position="34"/>
        <end position="53"/>
    </location>
</feature>
<keyword evidence="5 8" id="KW-0812">Transmembrane</keyword>
<keyword evidence="4 10" id="KW-0808">Transferase</keyword>
<feature type="transmembrane region" description="Helical" evidence="8">
    <location>
        <begin position="107"/>
        <end position="127"/>
    </location>
</feature>
<dbReference type="GO" id="GO:0009103">
    <property type="term" value="P:lipopolysaccharide biosynthetic process"/>
    <property type="evidence" value="ECO:0007669"/>
    <property type="project" value="UniProtKB-ARBA"/>
</dbReference>
<keyword evidence="2" id="KW-1003">Cell membrane</keyword>
<comment type="caution">
    <text evidence="10">The sequence shown here is derived from an EMBL/GenBank/DDBJ whole genome shotgun (WGS) entry which is preliminary data.</text>
</comment>
<protein>
    <submittedName>
        <fullName evidence="10">Mannosyltransferase</fullName>
    </submittedName>
</protein>
<dbReference type="InterPro" id="IPR038731">
    <property type="entry name" value="RgtA/B/C-like"/>
</dbReference>
<dbReference type="Proteomes" id="UP000292564">
    <property type="component" value="Unassembled WGS sequence"/>
</dbReference>
<evidence type="ECO:0000256" key="6">
    <source>
        <dbReference type="ARBA" id="ARBA00022989"/>
    </source>
</evidence>
<dbReference type="OrthoDB" id="5318634at2"/>
<keyword evidence="3 10" id="KW-0328">Glycosyltransferase</keyword>
<feature type="transmembrane region" description="Helical" evidence="8">
    <location>
        <begin position="159"/>
        <end position="177"/>
    </location>
</feature>
<keyword evidence="7 8" id="KW-0472">Membrane</keyword>
<dbReference type="Pfam" id="PF13231">
    <property type="entry name" value="PMT_2"/>
    <property type="match status" value="1"/>
</dbReference>